<proteinExistence type="predicted"/>
<organism evidence="1 2">
    <name type="scientific">Fusarium zealandicum</name>
    <dbReference type="NCBI Taxonomy" id="1053134"/>
    <lineage>
        <taxon>Eukaryota</taxon>
        <taxon>Fungi</taxon>
        <taxon>Dikarya</taxon>
        <taxon>Ascomycota</taxon>
        <taxon>Pezizomycotina</taxon>
        <taxon>Sordariomycetes</taxon>
        <taxon>Hypocreomycetidae</taxon>
        <taxon>Hypocreales</taxon>
        <taxon>Nectriaceae</taxon>
        <taxon>Fusarium</taxon>
        <taxon>Fusarium staphyleae species complex</taxon>
    </lineage>
</organism>
<dbReference type="AlphaFoldDB" id="A0A8H4UHE5"/>
<reference evidence="1" key="2">
    <citation type="submission" date="2020-05" db="EMBL/GenBank/DDBJ databases">
        <authorList>
            <person name="Kim H.-S."/>
            <person name="Proctor R.H."/>
            <person name="Brown D.W."/>
        </authorList>
    </citation>
    <scope>NUCLEOTIDE SEQUENCE</scope>
    <source>
        <strain evidence="1">NRRL 22465</strain>
    </source>
</reference>
<dbReference type="EMBL" id="JABEYC010000493">
    <property type="protein sequence ID" value="KAF4976739.1"/>
    <property type="molecule type" value="Genomic_DNA"/>
</dbReference>
<accession>A0A8H4UHE5</accession>
<protein>
    <submittedName>
        <fullName evidence="1">Uncharacterized protein</fullName>
    </submittedName>
</protein>
<keyword evidence="2" id="KW-1185">Reference proteome</keyword>
<name>A0A8H4UHE5_9HYPO</name>
<feature type="non-terminal residue" evidence="1">
    <location>
        <position position="1"/>
    </location>
</feature>
<dbReference type="Proteomes" id="UP000635477">
    <property type="component" value="Unassembled WGS sequence"/>
</dbReference>
<gene>
    <name evidence="1" type="ORF">FZEAL_6635</name>
</gene>
<evidence type="ECO:0000313" key="2">
    <source>
        <dbReference type="Proteomes" id="UP000635477"/>
    </source>
</evidence>
<reference evidence="1" key="1">
    <citation type="journal article" date="2020" name="BMC Genomics">
        <title>Correction to: Identification and distribution of gene clusters required for synthesis of sphingolipid metabolism inhibitors in diverse species of the filamentous fungus Fusarium.</title>
        <authorList>
            <person name="Kim H.S."/>
            <person name="Lohmar J.M."/>
            <person name="Busman M."/>
            <person name="Brown D.W."/>
            <person name="Naumann T.A."/>
            <person name="Divon H.H."/>
            <person name="Lysoe E."/>
            <person name="Uhlig S."/>
            <person name="Proctor R.H."/>
        </authorList>
    </citation>
    <scope>NUCLEOTIDE SEQUENCE</scope>
    <source>
        <strain evidence="1">NRRL 22465</strain>
    </source>
</reference>
<comment type="caution">
    <text evidence="1">The sequence shown here is derived from an EMBL/GenBank/DDBJ whole genome shotgun (WGS) entry which is preliminary data.</text>
</comment>
<feature type="non-terminal residue" evidence="1">
    <location>
        <position position="57"/>
    </location>
</feature>
<evidence type="ECO:0000313" key="1">
    <source>
        <dbReference type="EMBL" id="KAF4976739.1"/>
    </source>
</evidence>
<sequence length="57" mass="6269">YARARLRLDSCLIWVTIAGYKEKGSSGAASDVRLCFLSPFLRIATSQDFEALGEDAE</sequence>